<dbReference type="EMBL" id="CP022384">
    <property type="protein sequence ID" value="ATA82511.1"/>
    <property type="molecule type" value="Genomic_DNA"/>
</dbReference>
<name>A0A250FBL7_9FLAO</name>
<dbReference type="Proteomes" id="UP000243985">
    <property type="component" value="Unassembled WGS sequence"/>
</dbReference>
<gene>
    <name evidence="2" type="ORF">C8P65_10661</name>
    <name evidence="1" type="ORF">CGC53_09225</name>
</gene>
<evidence type="ECO:0000313" key="2">
    <source>
        <dbReference type="EMBL" id="PTX06884.1"/>
    </source>
</evidence>
<keyword evidence="3" id="KW-1185">Reference proteome</keyword>
<dbReference type="EMBL" id="QBKG01000006">
    <property type="protein sequence ID" value="PTX06884.1"/>
    <property type="molecule type" value="Genomic_DNA"/>
</dbReference>
<evidence type="ECO:0000313" key="3">
    <source>
        <dbReference type="Proteomes" id="UP000217276"/>
    </source>
</evidence>
<dbReference type="RefSeq" id="WP_009392716.1">
    <property type="nucleotide sequence ID" value="NZ_CAURCF010000008.1"/>
</dbReference>
<sequence length="123" mass="14329">MKKAPLTGQELHNLAMNIVGNALRDELQWEFLLVNSELKRDPQFVCVDKNNQKYFVIVRAVPYGEDPQQYDVVFMEIVRKHAEKHNARTLYAGVGLTNTQDESFPIYKDEPYRLNFKGVIEIE</sequence>
<evidence type="ECO:0000313" key="1">
    <source>
        <dbReference type="EMBL" id="ATA82511.1"/>
    </source>
</evidence>
<organism evidence="1 3">
    <name type="scientific">Capnocytophaga leadbetteri</name>
    <dbReference type="NCBI Taxonomy" id="327575"/>
    <lineage>
        <taxon>Bacteria</taxon>
        <taxon>Pseudomonadati</taxon>
        <taxon>Bacteroidota</taxon>
        <taxon>Flavobacteriia</taxon>
        <taxon>Flavobacteriales</taxon>
        <taxon>Flavobacteriaceae</taxon>
        <taxon>Capnocytophaga</taxon>
    </lineage>
</organism>
<reference evidence="1" key="1">
    <citation type="journal article" date="2017" name="Genome Announc.">
        <title>Twelve Complete Reference Genomes of Clinical Isolates in the Capnocytophaga Genus.</title>
        <authorList>
            <person name="Villarma A."/>
            <person name="Gulvik C.A."/>
            <person name="Rowe L.A."/>
            <person name="Sheth M."/>
            <person name="Juieng P."/>
            <person name="Nicholson A.C."/>
            <person name="Loparev V.N."/>
            <person name="McQuiston J.R."/>
        </authorList>
    </citation>
    <scope>NUCLEOTIDE SEQUENCE</scope>
    <source>
        <strain evidence="1">H6253</strain>
    </source>
</reference>
<dbReference type="Proteomes" id="UP000217276">
    <property type="component" value="Chromosome"/>
</dbReference>
<protein>
    <submittedName>
        <fullName evidence="1">Na(+)-translocating NADH-quinone reductase subunit F</fullName>
    </submittedName>
</protein>
<evidence type="ECO:0000313" key="4">
    <source>
        <dbReference type="Proteomes" id="UP000243985"/>
    </source>
</evidence>
<dbReference type="GeneID" id="84580744"/>
<accession>A0A250FBL7</accession>
<reference evidence="2 4" key="3">
    <citation type="submission" date="2018-04" db="EMBL/GenBank/DDBJ databases">
        <title>Genomic Encyclopedia of Archaeal and Bacterial Type Strains, Phase II (KMG-II): from individual species to whole genera.</title>
        <authorList>
            <person name="Goeker M."/>
        </authorList>
    </citation>
    <scope>NUCLEOTIDE SEQUENCE [LARGE SCALE GENOMIC DNA]</scope>
    <source>
        <strain evidence="2 4">DSM 22902</strain>
    </source>
</reference>
<dbReference type="AlphaFoldDB" id="A0A250FBL7"/>
<proteinExistence type="predicted"/>
<reference evidence="3" key="2">
    <citation type="submission" date="2017-06" db="EMBL/GenBank/DDBJ databases">
        <title>Capnocytophaga spp. assemblies.</title>
        <authorList>
            <person name="Gulvik C.A."/>
        </authorList>
    </citation>
    <scope>NUCLEOTIDE SEQUENCE [LARGE SCALE GENOMIC DNA]</scope>
    <source>
        <strain evidence="3">H6253</strain>
    </source>
</reference>
<dbReference type="KEGG" id="clk:CGC53_09225"/>